<gene>
    <name evidence="2" type="ORF">ACFQ4R_04230</name>
</gene>
<accession>A0ABW4BNH9</accession>
<proteinExistence type="predicted"/>
<comment type="caution">
    <text evidence="2">The sequence shown here is derived from an EMBL/GenBank/DDBJ whole genome shotgun (WGS) entry which is preliminary data.</text>
</comment>
<dbReference type="InterPro" id="IPR010288">
    <property type="entry name" value="EcsB_ABC"/>
</dbReference>
<keyword evidence="1" id="KW-0472">Membrane</keyword>
<feature type="transmembrane region" description="Helical" evidence="1">
    <location>
        <begin position="58"/>
        <end position="82"/>
    </location>
</feature>
<feature type="transmembrane region" description="Helical" evidence="1">
    <location>
        <begin position="22"/>
        <end position="46"/>
    </location>
</feature>
<organism evidence="2 3">
    <name type="scientific">Lapidilactobacillus gannanensis</name>
    <dbReference type="NCBI Taxonomy" id="2486002"/>
    <lineage>
        <taxon>Bacteria</taxon>
        <taxon>Bacillati</taxon>
        <taxon>Bacillota</taxon>
        <taxon>Bacilli</taxon>
        <taxon>Lactobacillales</taxon>
        <taxon>Lactobacillaceae</taxon>
        <taxon>Lapidilactobacillus</taxon>
    </lineage>
</organism>
<feature type="transmembrane region" description="Helical" evidence="1">
    <location>
        <begin position="355"/>
        <end position="373"/>
    </location>
</feature>
<dbReference type="Proteomes" id="UP001597191">
    <property type="component" value="Unassembled WGS sequence"/>
</dbReference>
<sequence length="411" mass="48263">MFDFQTLWRHRLKQHLRQQNKYLRYVFNDHLILAAVFVVGALAFWYSNALQKISQPLWWAQPIVIIILALVLLIGRLATLLVKADQIFLLPKEAQLGRYLKQAQHYSLALPAFVMVFAGLVLTPFVLRATTISPWQWLGLMLSLFVFKDLDLRLLMSQLLRDQADRQLPIKRIWLVLGAVVSWVLGFYVYGGLALILAILANLWWRWTQTKILPTTRLNWRLVIEQEASRQFRILRFYNLFVDVPEVGGHVVSNRLIDRCLKWWQQRQPGTFSYLYQRAFLRRTDYLNIWLRFLVIGMVLLALIQQPVVVALLFLLFIYLAGYQLLPLFHHFDHNPLTQLYPTTLAERQRDFERLLRILLLGQWLGYSLMLLLNGQQLGWLVVSGLIVAGLVLIIVFLRFYLPSRLAKKRS</sequence>
<dbReference type="RefSeq" id="WP_164509183.1">
    <property type="nucleotide sequence ID" value="NZ_JBHTOH010000025.1"/>
</dbReference>
<evidence type="ECO:0000313" key="2">
    <source>
        <dbReference type="EMBL" id="MFD1410823.1"/>
    </source>
</evidence>
<reference evidence="3" key="1">
    <citation type="journal article" date="2019" name="Int. J. Syst. Evol. Microbiol.">
        <title>The Global Catalogue of Microorganisms (GCM) 10K type strain sequencing project: providing services to taxonomists for standard genome sequencing and annotation.</title>
        <authorList>
            <consortium name="The Broad Institute Genomics Platform"/>
            <consortium name="The Broad Institute Genome Sequencing Center for Infectious Disease"/>
            <person name="Wu L."/>
            <person name="Ma J."/>
        </authorList>
    </citation>
    <scope>NUCLEOTIDE SEQUENCE [LARGE SCALE GENOMIC DNA]</scope>
    <source>
        <strain evidence="3">CCM 8937</strain>
    </source>
</reference>
<evidence type="ECO:0000313" key="3">
    <source>
        <dbReference type="Proteomes" id="UP001597191"/>
    </source>
</evidence>
<dbReference type="Pfam" id="PF05975">
    <property type="entry name" value="EcsB"/>
    <property type="match status" value="1"/>
</dbReference>
<feature type="transmembrane region" description="Helical" evidence="1">
    <location>
        <begin position="108"/>
        <end position="129"/>
    </location>
</feature>
<protein>
    <submittedName>
        <fullName evidence="2">ABC transporter permease</fullName>
    </submittedName>
</protein>
<keyword evidence="1" id="KW-1133">Transmembrane helix</keyword>
<feature type="transmembrane region" description="Helical" evidence="1">
    <location>
        <begin position="173"/>
        <end position="205"/>
    </location>
</feature>
<dbReference type="PIRSF" id="PIRSF037259">
    <property type="entry name" value="EcsB_ABC"/>
    <property type="match status" value="1"/>
</dbReference>
<dbReference type="EMBL" id="JBHTOH010000025">
    <property type="protein sequence ID" value="MFD1410823.1"/>
    <property type="molecule type" value="Genomic_DNA"/>
</dbReference>
<keyword evidence="1" id="KW-0812">Transmembrane</keyword>
<name>A0ABW4BNH9_9LACO</name>
<feature type="transmembrane region" description="Helical" evidence="1">
    <location>
        <begin position="379"/>
        <end position="402"/>
    </location>
</feature>
<evidence type="ECO:0000256" key="1">
    <source>
        <dbReference type="SAM" id="Phobius"/>
    </source>
</evidence>
<keyword evidence="3" id="KW-1185">Reference proteome</keyword>
<feature type="transmembrane region" description="Helical" evidence="1">
    <location>
        <begin position="289"/>
        <end position="322"/>
    </location>
</feature>